<dbReference type="RefSeq" id="WP_150088955.1">
    <property type="nucleotide sequence ID" value="NZ_VWSF01000009.1"/>
</dbReference>
<organism evidence="2 3">
    <name type="scientific">Adhaeribacter rhizoryzae</name>
    <dbReference type="NCBI Taxonomy" id="2607907"/>
    <lineage>
        <taxon>Bacteria</taxon>
        <taxon>Pseudomonadati</taxon>
        <taxon>Bacteroidota</taxon>
        <taxon>Cytophagia</taxon>
        <taxon>Cytophagales</taxon>
        <taxon>Hymenobacteraceae</taxon>
        <taxon>Adhaeribacter</taxon>
    </lineage>
</organism>
<proteinExistence type="predicted"/>
<evidence type="ECO:0000259" key="1">
    <source>
        <dbReference type="Pfam" id="PF02698"/>
    </source>
</evidence>
<sequence>MKGIIIVLGAPNDEQGQLSIMALNRLQTALRFYRHNYGFKFLCTGGFGPHFNTTNQPHAYYAAQYLMSRGVPTANILPFVLSRNTVEDATLVQPLLAQHQPDKVVVVTSDFHLPRAELLFNKYVTNQPVLFLQAVSTLDAATLNKLQGHERNALAWLRQQPDFN</sequence>
<dbReference type="GO" id="GO:0043164">
    <property type="term" value="P:Gram-negative-bacterium-type cell wall biogenesis"/>
    <property type="evidence" value="ECO:0007669"/>
    <property type="project" value="TreeGrafter"/>
</dbReference>
<dbReference type="CDD" id="cd06259">
    <property type="entry name" value="YdcF-like"/>
    <property type="match status" value="1"/>
</dbReference>
<dbReference type="InterPro" id="IPR014729">
    <property type="entry name" value="Rossmann-like_a/b/a_fold"/>
</dbReference>
<accession>A0A5M6DFL3</accession>
<name>A0A5M6DFL3_9BACT</name>
<reference evidence="2 3" key="1">
    <citation type="submission" date="2019-09" db="EMBL/GenBank/DDBJ databases">
        <title>Genome sequence and assembly of Adhaeribacter sp.</title>
        <authorList>
            <person name="Chhetri G."/>
        </authorList>
    </citation>
    <scope>NUCLEOTIDE SEQUENCE [LARGE SCALE GENOMIC DNA]</scope>
    <source>
        <strain evidence="2 3">DK36</strain>
    </source>
</reference>
<dbReference type="PANTHER" id="PTHR30336:SF4">
    <property type="entry name" value="ENVELOPE BIOGENESIS FACTOR ELYC"/>
    <property type="match status" value="1"/>
</dbReference>
<dbReference type="EMBL" id="VWSF01000009">
    <property type="protein sequence ID" value="KAA5545072.1"/>
    <property type="molecule type" value="Genomic_DNA"/>
</dbReference>
<dbReference type="PANTHER" id="PTHR30336">
    <property type="entry name" value="INNER MEMBRANE PROTEIN, PROBABLE PERMEASE"/>
    <property type="match status" value="1"/>
</dbReference>
<protein>
    <submittedName>
        <fullName evidence="2">YdcF family protein</fullName>
    </submittedName>
</protein>
<gene>
    <name evidence="2" type="ORF">F0145_13545</name>
</gene>
<dbReference type="AlphaFoldDB" id="A0A5M6DFL3"/>
<keyword evidence="3" id="KW-1185">Reference proteome</keyword>
<feature type="domain" description="DUF218" evidence="1">
    <location>
        <begin position="4"/>
        <end position="134"/>
    </location>
</feature>
<dbReference type="GO" id="GO:0005886">
    <property type="term" value="C:plasma membrane"/>
    <property type="evidence" value="ECO:0007669"/>
    <property type="project" value="TreeGrafter"/>
</dbReference>
<dbReference type="InterPro" id="IPR003848">
    <property type="entry name" value="DUF218"/>
</dbReference>
<evidence type="ECO:0000313" key="3">
    <source>
        <dbReference type="Proteomes" id="UP000323426"/>
    </source>
</evidence>
<dbReference type="GO" id="GO:0000270">
    <property type="term" value="P:peptidoglycan metabolic process"/>
    <property type="evidence" value="ECO:0007669"/>
    <property type="project" value="TreeGrafter"/>
</dbReference>
<dbReference type="InterPro" id="IPR051599">
    <property type="entry name" value="Cell_Envelope_Assoc"/>
</dbReference>
<evidence type="ECO:0000313" key="2">
    <source>
        <dbReference type="EMBL" id="KAA5545072.1"/>
    </source>
</evidence>
<dbReference type="Pfam" id="PF02698">
    <property type="entry name" value="DUF218"/>
    <property type="match status" value="1"/>
</dbReference>
<dbReference type="Proteomes" id="UP000323426">
    <property type="component" value="Unassembled WGS sequence"/>
</dbReference>
<dbReference type="Gene3D" id="3.40.50.620">
    <property type="entry name" value="HUPs"/>
    <property type="match status" value="1"/>
</dbReference>
<comment type="caution">
    <text evidence="2">The sequence shown here is derived from an EMBL/GenBank/DDBJ whole genome shotgun (WGS) entry which is preliminary data.</text>
</comment>